<feature type="region of interest" description="Disordered" evidence="1">
    <location>
        <begin position="1028"/>
        <end position="1068"/>
    </location>
</feature>
<feature type="region of interest" description="Disordered" evidence="1">
    <location>
        <begin position="793"/>
        <end position="845"/>
    </location>
</feature>
<evidence type="ECO:0000313" key="3">
    <source>
        <dbReference type="Proteomes" id="UP000232323"/>
    </source>
</evidence>
<reference evidence="2 3" key="1">
    <citation type="submission" date="2017-08" db="EMBL/GenBank/DDBJ databases">
        <title>Acidophilic green algal genome provides insights into adaptation to an acidic environment.</title>
        <authorList>
            <person name="Hirooka S."/>
            <person name="Hirose Y."/>
            <person name="Kanesaki Y."/>
            <person name="Higuchi S."/>
            <person name="Fujiwara T."/>
            <person name="Onuma R."/>
            <person name="Era A."/>
            <person name="Ohbayashi R."/>
            <person name="Uzuka A."/>
            <person name="Nozaki H."/>
            <person name="Yoshikawa H."/>
            <person name="Miyagishima S.Y."/>
        </authorList>
    </citation>
    <scope>NUCLEOTIDE SEQUENCE [LARGE SCALE GENOMIC DNA]</scope>
    <source>
        <strain evidence="2 3">NIES-2499</strain>
    </source>
</reference>
<feature type="region of interest" description="Disordered" evidence="1">
    <location>
        <begin position="358"/>
        <end position="423"/>
    </location>
</feature>
<sequence>MDLAVTVQAGMVQAVTVQVGTVQAGMVQAGTLKAKVMEEGDREGDRVEDSREEGGQAIEGFSNRKACCADIVCNDFLDHRLRGLLLCCTIKYVTNVGTGWFHANKQSSCISRALSRIVRHASADFSSPPLRLNPNSTFLEDHDDGRQWACAVLRAAHDVLHQDGENDMTQADYSSEKQLPAGAAHLNEKMRLAVQVLDLHKSWILLTHLYELLPPAAGHASAATAAAAISVAAAILSPDSVASSHPPSASPLHSSARTTASTSPNMPYAVSEVPKPLHSATINQLHAPAFIYLLQHIAHLLKSRHSSCPDGIPVGVLQHSELPVMMPESLIPQSAFEPFVSTLSQLLYLQERQASSTASAAATSRQQSGSHASTSYPSHPVPFSSARGRKGSRQSSQTASELPARVRSVESKGGEKKKTEADSLLQPSQVVILMEAVLFSAVAGRRIGRTLTARSSTSSNCEAADTHLQQFEGQGRRGLVCDDPTAQAAAAAAAAAVHGGHMPDLPVTHPSFPPSVAAARNSGGIFPVRGFGFNRNSSYNGKQLPDGFKAPYALTSKLGPGVWWMIIRTLKVAEINVVPGGQETEAGARYCADDVQSRCMSSTGATRASRAGSDHADSDEPTAWSDVVAASMQLLQIQACLGVKPSKDLATKIANALETWLPTPCWPLGCHKYSRTTSGTHNIEAVLSHVEVTSSLPRTAESTALPTSNGLSISPSPYSYPSSASASARTSPLLPHHSYPNSAYASARTSPALPSCSVLLASLTGDLHCLGVEPSSRWISSVLSQIVMTNPTLNNVSLPHRSQSSDDTEDADWSSLHNVSSNSSHIKQHSPLTETARSGRNKAAAVTEAGSLELSVMRNHQEAAATTQHALHTHEARQKIVLLGGSTKRPALGATWRSRRRELKNILPAELHLELALAVNAMTAASKRPAHRSHSCIHDVVHPVLSVTHEAVLSTSLDRLHEVLVTTLCSIALRLSMELSEVAHSDGFAAASAPTSTPPATTYKQHLFQGCLRALQSKLQEACEAGISERSRNQEEGPAGINAGGRTHHGMDPAGSSTRTERHHLKGPEELTATARAGIKRRPSNVIRQSAGVVCTRRSSQEEAAAHATHSTSSPVTEAAPPPPVSYCSLLESELLLISNTLSKVRVSPRASIWQDLQTALTTAMAIIPHHGAPSLSTTASEVVYSAHDDDDVTYCGQRRQQAHQALVPFLKERTAVEACRMMVQAAVPLGRPLVDALCDLLEPTVLLSASAEHPSQPYAFNGPRPAMHGNNQATRNDIATSTPAPTPAPTAAEVITLTPCCDASHTTSCRSPASHNTQHLITATSGDSGD</sequence>
<feature type="region of interest" description="Disordered" evidence="1">
    <location>
        <begin position="1098"/>
        <end position="1122"/>
    </location>
</feature>
<feature type="compositionally biased region" description="Low complexity" evidence="1">
    <location>
        <begin position="243"/>
        <end position="256"/>
    </location>
</feature>
<keyword evidence="3" id="KW-1185">Reference proteome</keyword>
<organism evidence="2 3">
    <name type="scientific">Chlamydomonas eustigma</name>
    <dbReference type="NCBI Taxonomy" id="1157962"/>
    <lineage>
        <taxon>Eukaryota</taxon>
        <taxon>Viridiplantae</taxon>
        <taxon>Chlorophyta</taxon>
        <taxon>core chlorophytes</taxon>
        <taxon>Chlorophyceae</taxon>
        <taxon>CS clade</taxon>
        <taxon>Chlamydomonadales</taxon>
        <taxon>Chlamydomonadaceae</taxon>
        <taxon>Chlamydomonas</taxon>
    </lineage>
</organism>
<dbReference type="EMBL" id="BEGY01000041">
    <property type="protein sequence ID" value="GAX79296.1"/>
    <property type="molecule type" value="Genomic_DNA"/>
</dbReference>
<feature type="region of interest" description="Disordered" evidence="1">
    <location>
        <begin position="1255"/>
        <end position="1289"/>
    </location>
</feature>
<protein>
    <submittedName>
        <fullName evidence="2">Uncharacterized protein</fullName>
    </submittedName>
</protein>
<feature type="compositionally biased region" description="Polar residues" evidence="1">
    <location>
        <begin position="1270"/>
        <end position="1279"/>
    </location>
</feature>
<feature type="compositionally biased region" description="Low complexity" evidence="1">
    <location>
        <begin position="814"/>
        <end position="825"/>
    </location>
</feature>
<dbReference type="Proteomes" id="UP000232323">
    <property type="component" value="Unassembled WGS sequence"/>
</dbReference>
<feature type="compositionally biased region" description="Polar residues" evidence="1">
    <location>
        <begin position="793"/>
        <end position="802"/>
    </location>
</feature>
<evidence type="ECO:0000313" key="2">
    <source>
        <dbReference type="EMBL" id="GAX79296.1"/>
    </source>
</evidence>
<gene>
    <name evidence="2" type="ORF">CEUSTIGMA_g6737.t1</name>
</gene>
<feature type="compositionally biased region" description="Low complexity" evidence="1">
    <location>
        <begin position="358"/>
        <end position="368"/>
    </location>
</feature>
<feature type="region of interest" description="Disordered" evidence="1">
    <location>
        <begin position="1308"/>
        <end position="1331"/>
    </location>
</feature>
<name>A0A250X8B1_9CHLO</name>
<feature type="compositionally biased region" description="Basic and acidic residues" evidence="1">
    <location>
        <begin position="407"/>
        <end position="421"/>
    </location>
</feature>
<feature type="region of interest" description="Disordered" evidence="1">
    <location>
        <begin position="243"/>
        <end position="267"/>
    </location>
</feature>
<proteinExistence type="predicted"/>
<evidence type="ECO:0000256" key="1">
    <source>
        <dbReference type="SAM" id="MobiDB-lite"/>
    </source>
</evidence>
<comment type="caution">
    <text evidence="2">The sequence shown here is derived from an EMBL/GenBank/DDBJ whole genome shotgun (WGS) entry which is preliminary data.</text>
</comment>
<accession>A0A250X8B1</accession>